<evidence type="ECO:0000256" key="1">
    <source>
        <dbReference type="ARBA" id="ARBA00022603"/>
    </source>
</evidence>
<accession>R4Z1A6</accession>
<dbReference type="CDD" id="cd20175">
    <property type="entry name" value="ThyX"/>
    <property type="match status" value="1"/>
</dbReference>
<reference evidence="5 6" key="1">
    <citation type="journal article" date="2013" name="ISME J.">
        <title>Metabolic model for the filamentous 'Candidatus Microthrix parvicella' based on genomic and metagenomic analyses.</title>
        <authorList>
            <person name="Jon McIlroy S."/>
            <person name="Kristiansen R."/>
            <person name="Albertsen M."/>
            <person name="Michael Karst S."/>
            <person name="Rossetti S."/>
            <person name="Lund Nielsen J."/>
            <person name="Tandoi V."/>
            <person name="James Seviour R."/>
            <person name="Nielsen P.H."/>
        </authorList>
    </citation>
    <scope>NUCLEOTIDE SEQUENCE [LARGE SCALE GENOMIC DNA]</scope>
    <source>
        <strain evidence="5 6">RN1</strain>
    </source>
</reference>
<protein>
    <recommendedName>
        <fullName evidence="7">Thymidylate synthase</fullName>
    </recommendedName>
</protein>
<keyword evidence="4" id="KW-0274">FAD</keyword>
<organism evidence="5 6">
    <name type="scientific">Candidatus Neomicrothrix parvicella RN1</name>
    <dbReference type="NCBI Taxonomy" id="1229780"/>
    <lineage>
        <taxon>Bacteria</taxon>
        <taxon>Bacillati</taxon>
        <taxon>Actinomycetota</taxon>
        <taxon>Acidimicrobiia</taxon>
        <taxon>Acidimicrobiales</taxon>
        <taxon>Microthrixaceae</taxon>
        <taxon>Candidatus Neomicrothrix</taxon>
    </lineage>
</organism>
<evidence type="ECO:0000256" key="2">
    <source>
        <dbReference type="ARBA" id="ARBA00022630"/>
    </source>
</evidence>
<dbReference type="SUPFAM" id="SSF69796">
    <property type="entry name" value="Thymidylate synthase-complementing protein Thy1"/>
    <property type="match status" value="2"/>
</dbReference>
<dbReference type="GO" id="GO:0050797">
    <property type="term" value="F:thymidylate synthase (FAD) activity"/>
    <property type="evidence" value="ECO:0007669"/>
    <property type="project" value="InterPro"/>
</dbReference>
<dbReference type="eggNOG" id="COG1351">
    <property type="taxonomic scope" value="Bacteria"/>
</dbReference>
<evidence type="ECO:0000313" key="6">
    <source>
        <dbReference type="Proteomes" id="UP000018291"/>
    </source>
</evidence>
<dbReference type="GO" id="GO:0070402">
    <property type="term" value="F:NADPH binding"/>
    <property type="evidence" value="ECO:0007669"/>
    <property type="project" value="TreeGrafter"/>
</dbReference>
<dbReference type="EMBL" id="CANL01000035">
    <property type="protein sequence ID" value="CCM64508.1"/>
    <property type="molecule type" value="Genomic_DNA"/>
</dbReference>
<evidence type="ECO:0008006" key="7">
    <source>
        <dbReference type="Google" id="ProtNLM"/>
    </source>
</evidence>
<dbReference type="GO" id="GO:0050660">
    <property type="term" value="F:flavin adenine dinucleotide binding"/>
    <property type="evidence" value="ECO:0007669"/>
    <property type="project" value="InterPro"/>
</dbReference>
<dbReference type="PROSITE" id="PS51331">
    <property type="entry name" value="THYX"/>
    <property type="match status" value="2"/>
</dbReference>
<dbReference type="AlphaFoldDB" id="R4Z1A6"/>
<proteinExistence type="predicted"/>
<keyword evidence="1" id="KW-0808">Transferase</keyword>
<name>R4Z1A6_9ACTN</name>
<dbReference type="GO" id="GO:0004799">
    <property type="term" value="F:thymidylate synthase activity"/>
    <property type="evidence" value="ECO:0007669"/>
    <property type="project" value="TreeGrafter"/>
</dbReference>
<keyword evidence="6" id="KW-1185">Reference proteome</keyword>
<dbReference type="STRING" id="1229780.BN381_400026"/>
<dbReference type="GO" id="GO:0006231">
    <property type="term" value="P:dTMP biosynthetic process"/>
    <property type="evidence" value="ECO:0007669"/>
    <property type="project" value="InterPro"/>
</dbReference>
<dbReference type="InterPro" id="IPR036098">
    <property type="entry name" value="Thymidylate_synthase_ThyX_sf"/>
</dbReference>
<dbReference type="RefSeq" id="WP_012228683.1">
    <property type="nucleotide sequence ID" value="NZ_HG422565.1"/>
</dbReference>
<evidence type="ECO:0000256" key="3">
    <source>
        <dbReference type="ARBA" id="ARBA00022727"/>
    </source>
</evidence>
<dbReference type="Proteomes" id="UP000018291">
    <property type="component" value="Unassembled WGS sequence"/>
</dbReference>
<sequence>MFTHQAEEFTDDEALVLRRYFTNLDRPVFALTNLPEVVKGALFARYSRSAKSLRRLFLDEFAVDLELTADVGTDAGVGLERAEKLYDKVFVEYGDDSVAQLGGVHLACEQASNILTKLLEWGRLASYLEQSTRYIPYDARVNGRFRYYRDPEVLASRLGARYVGDMDDLFDTYSSLLPVLGDHFRRVYPKHADDSDFVYRQSIRAKSFDALRGLLPAAAQSNVGIYGSGQAYEALLLRLRAHPLPEARAYADDMLHELRKVIPSFLKRVDVPDRGGAWSNYLATNRSAMSEVAERLFDGRVDSEGDAAVRLVDWDPEAETKMIAAMLAPHTHLSDATLLAEVAAMGADDRRAVVAAYVGQRSNRRHKPGRGLERVNYRFEVVADYGAFRDLQRHRMMTIEWQNLTPHHGYLRPAEVDDAGAAAEYDRAMATSAGLHDLLARQFPDRASYAVALAYRVRFVMNLNAREAMHLTELRSAPQGHVSYRVVAQQMHRAIAEQAGHRLVAEMMSYVDHGSGVELERLEAERRAEARRGAAAE</sequence>
<dbReference type="PANTHER" id="PTHR34934">
    <property type="entry name" value="FLAVIN-DEPENDENT THYMIDYLATE SYNTHASE"/>
    <property type="match status" value="1"/>
</dbReference>
<keyword evidence="3" id="KW-0545">Nucleotide biosynthesis</keyword>
<evidence type="ECO:0000313" key="5">
    <source>
        <dbReference type="EMBL" id="CCM64508.1"/>
    </source>
</evidence>
<dbReference type="InterPro" id="IPR003669">
    <property type="entry name" value="Thymidylate_synthase_ThyX"/>
</dbReference>
<dbReference type="OrthoDB" id="9780625at2"/>
<comment type="caution">
    <text evidence="5">The sequence shown here is derived from an EMBL/GenBank/DDBJ whole genome shotgun (WGS) entry which is preliminary data.</text>
</comment>
<dbReference type="Gene3D" id="3.30.1360.170">
    <property type="match status" value="2"/>
</dbReference>
<keyword evidence="2" id="KW-0285">Flavoprotein</keyword>
<keyword evidence="1" id="KW-0489">Methyltransferase</keyword>
<dbReference type="HOGENOM" id="CLU_024745_0_0_11"/>
<gene>
    <name evidence="5" type="ORF">BN381_400026</name>
</gene>
<dbReference type="Pfam" id="PF02511">
    <property type="entry name" value="Thy1"/>
    <property type="match status" value="2"/>
</dbReference>
<dbReference type="PANTHER" id="PTHR34934:SF1">
    <property type="entry name" value="FLAVIN-DEPENDENT THYMIDYLATE SYNTHASE"/>
    <property type="match status" value="1"/>
</dbReference>
<dbReference type="GO" id="GO:0032259">
    <property type="term" value="P:methylation"/>
    <property type="evidence" value="ECO:0007669"/>
    <property type="project" value="UniProtKB-KW"/>
</dbReference>
<evidence type="ECO:0000256" key="4">
    <source>
        <dbReference type="ARBA" id="ARBA00022827"/>
    </source>
</evidence>